<feature type="domain" description="Dienelactone hydrolase" evidence="2">
    <location>
        <begin position="225"/>
        <end position="299"/>
    </location>
</feature>
<evidence type="ECO:0000256" key="1">
    <source>
        <dbReference type="ARBA" id="ARBA00022801"/>
    </source>
</evidence>
<dbReference type="InterPro" id="IPR049492">
    <property type="entry name" value="BD-FAE-like_dom"/>
</dbReference>
<dbReference type="InterPro" id="IPR050300">
    <property type="entry name" value="GDXG_lipolytic_enzyme"/>
</dbReference>
<evidence type="ECO:0000259" key="2">
    <source>
        <dbReference type="Pfam" id="PF01738"/>
    </source>
</evidence>
<feature type="domain" description="BD-FAE-like" evidence="3">
    <location>
        <begin position="69"/>
        <end position="172"/>
    </location>
</feature>
<dbReference type="SUPFAM" id="SSF53474">
    <property type="entry name" value="alpha/beta-Hydrolases"/>
    <property type="match status" value="2"/>
</dbReference>
<dbReference type="Pfam" id="PF01738">
    <property type="entry name" value="DLH"/>
    <property type="match status" value="1"/>
</dbReference>
<sequence>MKKRFILCSWLVVFVLVSSGERVSLWPEGKIPDFQAKQIAATTKEVKEPGFVAAEHTMPYLEWFEPPAEKNGGCMVLISGGAYQGCCDWARVDQAAEKFTELGFVCVSLVYRTPRPEGLPIYQSGWEDGQRAIRLVRSEAQKRGFDPEKIGALGFSAGSHLTVLLAASSLTSAYEPVDELDQLPCHVNWAVPVFTAYALTDGLTGPNTREGDGIDVKLSDAFKFDKKTCPMVLLHGGVDIYSPNGATQIYRQLRRMKIPAEIHLFADKRHGFRGTLDEREDGTAADHWLTRVAEFFRQMNYDGLLGEEVDLMARYPSDDARGAYSKEPVWPEGKMPDVQTNQSLPYIEWHMPKELKTKAIQIIYSGGAYKGNNPDGFEVAPTRRYLNEKGMTVVTMKYRTPRPLGDLAKHTTAWQDLQRAIRIVRSQAAEKGLDPDRIGIMGSSAGGHLTLMGATSSKHRSYWPIDDLDKIPCNVQWAVAIYPAYALTDGVNSPNAKGGNEDDSRPVPEFSFDLDTCPMLFIHGDADGWAAMNSVKCWEQLRRMGIQSDLHTLVTRGHCFQRKAAPGTGSYTWMNRIWEFMNHKGFNK</sequence>
<name>A0A6P1M868_9BACT</name>
<dbReference type="InterPro" id="IPR029058">
    <property type="entry name" value="AB_hydrolase_fold"/>
</dbReference>
<dbReference type="AlphaFoldDB" id="A0A6P1M868"/>
<evidence type="ECO:0000313" key="5">
    <source>
        <dbReference type="Proteomes" id="UP000464954"/>
    </source>
</evidence>
<reference evidence="4 5" key="1">
    <citation type="submission" date="2020-01" db="EMBL/GenBank/DDBJ databases">
        <title>Ponticoccus aerotolerans gen. nov., sp. nov., an anaerobic bacterium and proposal of Ponticoccusceae fam. nov., Ponticoccusles ord. nov. and Ponticoccuse classis nov. in the phylum Kiritimatiellaeota.</title>
        <authorList>
            <person name="Zhou L.Y."/>
            <person name="Du Z.J."/>
        </authorList>
    </citation>
    <scope>NUCLEOTIDE SEQUENCE [LARGE SCALE GENOMIC DNA]</scope>
    <source>
        <strain evidence="4 5">S-5007</strain>
    </source>
</reference>
<feature type="domain" description="BD-FAE-like" evidence="3">
    <location>
        <begin position="351"/>
        <end position="461"/>
    </location>
</feature>
<evidence type="ECO:0000259" key="3">
    <source>
        <dbReference type="Pfam" id="PF20434"/>
    </source>
</evidence>
<dbReference type="Gene3D" id="3.40.50.1820">
    <property type="entry name" value="alpha/beta hydrolase"/>
    <property type="match status" value="2"/>
</dbReference>
<dbReference type="EMBL" id="CP047593">
    <property type="protein sequence ID" value="QHI70919.1"/>
    <property type="molecule type" value="Genomic_DNA"/>
</dbReference>
<keyword evidence="1" id="KW-0378">Hydrolase</keyword>
<dbReference type="PANTHER" id="PTHR48081:SF6">
    <property type="entry name" value="PEPTIDASE S9 PROLYL OLIGOPEPTIDASE CATALYTIC DOMAIN-CONTAINING PROTEIN"/>
    <property type="match status" value="1"/>
</dbReference>
<dbReference type="Pfam" id="PF20434">
    <property type="entry name" value="BD-FAE"/>
    <property type="match status" value="2"/>
</dbReference>
<proteinExistence type="predicted"/>
<dbReference type="GO" id="GO:0016787">
    <property type="term" value="F:hydrolase activity"/>
    <property type="evidence" value="ECO:0007669"/>
    <property type="project" value="UniProtKB-KW"/>
</dbReference>
<dbReference type="Proteomes" id="UP000464954">
    <property type="component" value="Chromosome"/>
</dbReference>
<accession>A0A6P1M868</accession>
<dbReference type="InterPro" id="IPR002925">
    <property type="entry name" value="Dienelactn_hydro"/>
</dbReference>
<dbReference type="PANTHER" id="PTHR48081">
    <property type="entry name" value="AB HYDROLASE SUPERFAMILY PROTEIN C4A8.06C"/>
    <property type="match status" value="1"/>
</dbReference>
<protein>
    <submittedName>
        <fullName evidence="4">Prolyl oligopeptidase family serine peptidase</fullName>
    </submittedName>
</protein>
<organism evidence="4 5">
    <name type="scientific">Tichowtungia aerotolerans</name>
    <dbReference type="NCBI Taxonomy" id="2697043"/>
    <lineage>
        <taxon>Bacteria</taxon>
        <taxon>Pseudomonadati</taxon>
        <taxon>Kiritimatiellota</taxon>
        <taxon>Tichowtungiia</taxon>
        <taxon>Tichowtungiales</taxon>
        <taxon>Tichowtungiaceae</taxon>
        <taxon>Tichowtungia</taxon>
    </lineage>
</organism>
<keyword evidence="5" id="KW-1185">Reference proteome</keyword>
<dbReference type="KEGG" id="taer:GT409_09645"/>
<gene>
    <name evidence="4" type="ORF">GT409_09645</name>
</gene>
<evidence type="ECO:0000313" key="4">
    <source>
        <dbReference type="EMBL" id="QHI70919.1"/>
    </source>
</evidence>